<evidence type="ECO:0000313" key="1">
    <source>
        <dbReference type="EMBL" id="EST48866.1"/>
    </source>
</evidence>
<dbReference type="AlphaFoldDB" id="V6LYR0"/>
<organism evidence="1">
    <name type="scientific">Spironucleus salmonicida</name>
    <dbReference type="NCBI Taxonomy" id="348837"/>
    <lineage>
        <taxon>Eukaryota</taxon>
        <taxon>Metamonada</taxon>
        <taxon>Diplomonadida</taxon>
        <taxon>Hexamitidae</taxon>
        <taxon>Hexamitinae</taxon>
        <taxon>Spironucleus</taxon>
    </lineage>
</organism>
<dbReference type="OrthoDB" id="10257301at2759"/>
<dbReference type="EMBL" id="KI545975">
    <property type="protein sequence ID" value="EST48866.1"/>
    <property type="molecule type" value="Genomic_DNA"/>
</dbReference>
<name>V6LYR0_9EUKA</name>
<dbReference type="EMBL" id="AUWU02000008">
    <property type="protein sequence ID" value="KAH0569843.1"/>
    <property type="molecule type" value="Genomic_DNA"/>
</dbReference>
<reference evidence="2" key="2">
    <citation type="submission" date="2020-12" db="EMBL/GenBank/DDBJ databases">
        <title>New Spironucleus salmonicida genome in near-complete chromosomes.</title>
        <authorList>
            <person name="Xu F."/>
            <person name="Kurt Z."/>
            <person name="Jimenez-Gonzalez A."/>
            <person name="Astvaldsson A."/>
            <person name="Andersson J.O."/>
            <person name="Svard S.G."/>
        </authorList>
    </citation>
    <scope>NUCLEOTIDE SEQUENCE</scope>
    <source>
        <strain evidence="2">ATCC 50377</strain>
    </source>
</reference>
<accession>V6LYR0</accession>
<reference evidence="1 2" key="1">
    <citation type="journal article" date="2014" name="PLoS Genet.">
        <title>The Genome of Spironucleus salmonicida Highlights a Fish Pathogen Adapted to Fluctuating Environments.</title>
        <authorList>
            <person name="Xu F."/>
            <person name="Jerlstrom-Hultqvist J."/>
            <person name="Einarsson E."/>
            <person name="Astvaldsson A."/>
            <person name="Svard S.G."/>
            <person name="Andersson J.O."/>
        </authorList>
    </citation>
    <scope>NUCLEOTIDE SEQUENCE</scope>
    <source>
        <strain evidence="2">ATCC 50377</strain>
    </source>
</reference>
<gene>
    <name evidence="1" type="ORF">SS50377_10967</name>
    <name evidence="2" type="ORF">SS50377_27815</name>
</gene>
<protein>
    <submittedName>
        <fullName evidence="1">Uncharacterized protein</fullName>
    </submittedName>
</protein>
<dbReference type="Proteomes" id="UP000018208">
    <property type="component" value="Unassembled WGS sequence"/>
</dbReference>
<dbReference type="VEuPathDB" id="GiardiaDB:SS50377_27815"/>
<sequence>MQCPICNAKLSNNLLENDILSQHWRQGQCNYSQFTLETLDLYQFFVTDVLLLINTIIKLPKVKHIFISLPQSKKTSNLTYIRSSSSYQDFLNSSFFDNVLQKFGFTSTSSQDIPFLKLTSIQCLLQIPFEEINRQNLAIQLNGKTQLIDINEVLQDSKIYLDKEIQMKRLMQTPISPSRSPQLIETVESKSAGTSLTSFLKGILISKPNTPELNEFFHNLPQAVKRRNQVIFLNHNLQMLVSCLLPSIETLDGQKLPLRKEAAKFCMKRYSFPHKNMFPIQVSKKQVNLVSNFLQNIGFQNIQYQQKLILGNTLDYCLLRSAIISKQSVQYPFKLNNFNFQYDILKTQKAMIMDSIQNPRILSLTNQSSINNTGNFQLNYDNLEQEYGQYVSIDVYNDIVYIGTQKGYIIELNCLVSYVEQSNIIVQKFADYEINNLQIIDQKRWYSTQNKILCEKELVTEIKPQIQNISNSLLITEKGIYKNEQLVYPNAISATSTQLFDITSNYDGYIQFYTGSNLIHEQKVSDNPIIKLFINKQILVAVDVFGCIFSINIITKQIIGQYMVKIKCFCDIQISFFGRRIIACQESKICIFEVDFRLFREIFIEKKIIKIKDIDEGSFCMILQGADQAREVVVVDLMRE</sequence>
<proteinExistence type="predicted"/>
<evidence type="ECO:0000313" key="3">
    <source>
        <dbReference type="Proteomes" id="UP000018208"/>
    </source>
</evidence>
<evidence type="ECO:0000313" key="2">
    <source>
        <dbReference type="EMBL" id="KAH0569843.1"/>
    </source>
</evidence>
<keyword evidence="3" id="KW-1185">Reference proteome</keyword>